<protein>
    <recommendedName>
        <fullName evidence="9">Tetratricopeptide repeat protein 30</fullName>
    </recommendedName>
</protein>
<evidence type="ECO:0000313" key="12">
    <source>
        <dbReference type="Proteomes" id="UP000319801"/>
    </source>
</evidence>
<comment type="subcellular location">
    <subcellularLocation>
        <location evidence="1 9">Cell projection</location>
        <location evidence="1 9">Cilium</location>
    </subcellularLocation>
</comment>
<dbReference type="GO" id="GO:0120170">
    <property type="term" value="F:intraciliary transport particle B binding"/>
    <property type="evidence" value="ECO:0007669"/>
    <property type="project" value="TreeGrafter"/>
</dbReference>
<keyword evidence="3" id="KW-0677">Repeat</keyword>
<dbReference type="Proteomes" id="UP000319801">
    <property type="component" value="Unassembled WGS sequence"/>
</dbReference>
<evidence type="ECO:0000256" key="4">
    <source>
        <dbReference type="ARBA" id="ARBA00022794"/>
    </source>
</evidence>
<evidence type="ECO:0000256" key="3">
    <source>
        <dbReference type="ARBA" id="ARBA00022737"/>
    </source>
</evidence>
<evidence type="ECO:0000256" key="8">
    <source>
        <dbReference type="PROSITE-ProRule" id="PRU00339"/>
    </source>
</evidence>
<organism evidence="11 12">
    <name type="scientific">Bagarius yarrelli</name>
    <name type="common">Goonch</name>
    <name type="synonym">Bagrus yarrelli</name>
    <dbReference type="NCBI Taxonomy" id="175774"/>
    <lineage>
        <taxon>Eukaryota</taxon>
        <taxon>Metazoa</taxon>
        <taxon>Chordata</taxon>
        <taxon>Craniata</taxon>
        <taxon>Vertebrata</taxon>
        <taxon>Euteleostomi</taxon>
        <taxon>Actinopterygii</taxon>
        <taxon>Neopterygii</taxon>
        <taxon>Teleostei</taxon>
        <taxon>Ostariophysi</taxon>
        <taxon>Siluriformes</taxon>
        <taxon>Sisoridae</taxon>
        <taxon>Sisorinae</taxon>
        <taxon>Bagarius</taxon>
    </lineage>
</organism>
<evidence type="ECO:0000256" key="9">
    <source>
        <dbReference type="RuleBase" id="RU367070"/>
    </source>
</evidence>
<name>A0A556VC07_BAGYA</name>
<evidence type="ECO:0000256" key="7">
    <source>
        <dbReference type="ARBA" id="ARBA00023273"/>
    </source>
</evidence>
<dbReference type="PANTHER" id="PTHR20931:SF0">
    <property type="entry name" value="TETRATRICOPEPTIDE REPEAT PROTEIN 30"/>
    <property type="match status" value="1"/>
</dbReference>
<keyword evidence="7 9" id="KW-0966">Cell projection</keyword>
<dbReference type="SUPFAM" id="SSF48452">
    <property type="entry name" value="TPR-like"/>
    <property type="match status" value="2"/>
</dbReference>
<dbReference type="InterPro" id="IPR011990">
    <property type="entry name" value="TPR-like_helical_dom_sf"/>
</dbReference>
<keyword evidence="4 9" id="KW-0970">Cilium biogenesis/degradation</keyword>
<dbReference type="GO" id="GO:0030992">
    <property type="term" value="C:intraciliary transport particle B"/>
    <property type="evidence" value="ECO:0007669"/>
    <property type="project" value="TreeGrafter"/>
</dbReference>
<comment type="caution">
    <text evidence="11">The sequence shown here is derived from an EMBL/GenBank/DDBJ whole genome shotgun (WGS) entry which is preliminary data.</text>
</comment>
<dbReference type="EMBL" id="VCAZ01000221">
    <property type="protein sequence ID" value="TTJ38834.1"/>
    <property type="molecule type" value="Genomic_DNA"/>
</dbReference>
<dbReference type="InterPro" id="IPR039941">
    <property type="entry name" value="TT30"/>
</dbReference>
<evidence type="ECO:0000256" key="2">
    <source>
        <dbReference type="ARBA" id="ARBA00009522"/>
    </source>
</evidence>
<dbReference type="AlphaFoldDB" id="A0A556VC07"/>
<dbReference type="GO" id="GO:0005879">
    <property type="term" value="C:axonemal microtubule"/>
    <property type="evidence" value="ECO:0007669"/>
    <property type="project" value="UniProtKB-UniRule"/>
</dbReference>
<dbReference type="PANTHER" id="PTHR20931">
    <property type="entry name" value="TETRATRICOPEPTIDE REPEAT PROTEIN 30"/>
    <property type="match status" value="1"/>
</dbReference>
<evidence type="ECO:0000256" key="10">
    <source>
        <dbReference type="SAM" id="MobiDB-lite"/>
    </source>
</evidence>
<reference evidence="11 12" key="1">
    <citation type="journal article" date="2019" name="Genome Biol. Evol.">
        <title>Whole-Genome Sequencing of the Giant Devil Catfish, Bagarius yarrelli.</title>
        <authorList>
            <person name="Jiang W."/>
            <person name="Lv Y."/>
            <person name="Cheng L."/>
            <person name="Yang K."/>
            <person name="Chao B."/>
            <person name="Wang X."/>
            <person name="Li Y."/>
            <person name="Pan X."/>
            <person name="You X."/>
            <person name="Zhang Y."/>
            <person name="Yang J."/>
            <person name="Li J."/>
            <person name="Zhang X."/>
            <person name="Liu S."/>
            <person name="Sun C."/>
            <person name="Yang J."/>
            <person name="Shi Q."/>
        </authorList>
    </citation>
    <scope>NUCLEOTIDE SEQUENCE [LARGE SCALE GENOMIC DNA]</scope>
    <source>
        <strain evidence="11">JWS20170419001</strain>
        <tissue evidence="11">Muscle</tissue>
    </source>
</reference>
<accession>A0A556VC07</accession>
<dbReference type="FunFam" id="1.25.40.10:FF:003696">
    <property type="entry name" value="Tetratricopeptide repeat protein 30 homolog-like Protein"/>
    <property type="match status" value="1"/>
</dbReference>
<dbReference type="InterPro" id="IPR019734">
    <property type="entry name" value="TPR_rpt"/>
</dbReference>
<keyword evidence="5 8" id="KW-0802">TPR repeat</keyword>
<sequence>MSLTQIKDGEFTATVYKLIKDGRYGDAIHILSNELQKHIKSRAALSLLGYCYYHVQDFTNAADCYEQLIQLHPEVEDYKLYYAQSLYGACAFQDAMKATFLLDSPTTHTKMLKLQAAIKYGEEDFSAAMALVEQLPVDDPDTEVDQGCLLYKLGEFEKAYLAYNIALCHYSLKEYATALKYIREIIERGIREHPELGVGMATEGIEVKSVGNTLVLHETALIEAFNLKAAIEYQLKKYDNAQEALTDMPPRSEEELDPVTLHNQALMNMDTKPTEGFEKLAFLLQQSPFPPATFGNLLLLYCKYEYFDMAADVMAENAHLTYKFLSPYLYEFLDAMLTSQTAPEEAFRKLDDMAGKLTEQLRKATKQVQDCRRTRDDEGLKKAIEDYDQLLEEYIPVLMAQAKIYWNRENYNMVEKIFRKSVEFCNEHDTWKLNVAHVLFMQENKYKEAIGFYEPIVKKHYDNLEQCNIQECPCKRKPSVKRVLACRACDCMGRGLWCWKLGVDIQMSFDDKKVFHLCIVNLVIGTLYCAKGNYDFGISRVIKSLEPYNKKLGTDTWFYIKRCFLSLLENMAKHMIMLRDTVVQDCVQFLEHCEPSRTEHGVSTSKTVNLQIIYTTGSNGCVRKHMLFDVRERRRGCDRAAAGGGTHTHREEHRHLRGSHAEGSGL</sequence>
<comment type="function">
    <text evidence="9">Required for polyglutamylation of axonemal tubulin. Plays a role in anterograde intraflagellar transport (IFT), the process by which cilia precursors are transported from the base of the cilium to the site of their incorporation at the tip.</text>
</comment>
<keyword evidence="12" id="KW-1185">Reference proteome</keyword>
<dbReference type="Pfam" id="PF13174">
    <property type="entry name" value="TPR_6"/>
    <property type="match status" value="1"/>
</dbReference>
<keyword evidence="6 9" id="KW-0969">Cilium</keyword>
<feature type="repeat" description="TPR" evidence="8">
    <location>
        <begin position="42"/>
        <end position="75"/>
    </location>
</feature>
<proteinExistence type="inferred from homology"/>
<evidence type="ECO:0000256" key="6">
    <source>
        <dbReference type="ARBA" id="ARBA00023069"/>
    </source>
</evidence>
<evidence type="ECO:0000256" key="1">
    <source>
        <dbReference type="ARBA" id="ARBA00004138"/>
    </source>
</evidence>
<dbReference type="SMART" id="SM00028">
    <property type="entry name" value="TPR"/>
    <property type="match status" value="3"/>
</dbReference>
<dbReference type="Gene3D" id="1.25.40.10">
    <property type="entry name" value="Tetratricopeptide repeat domain"/>
    <property type="match status" value="3"/>
</dbReference>
<feature type="region of interest" description="Disordered" evidence="10">
    <location>
        <begin position="639"/>
        <end position="666"/>
    </location>
</feature>
<dbReference type="FunFam" id="1.25.40.10:FF:000317">
    <property type="entry name" value="Tetratricopeptide repeat protein 30A"/>
    <property type="match status" value="1"/>
</dbReference>
<dbReference type="OrthoDB" id="10249577at2759"/>
<evidence type="ECO:0000313" key="11">
    <source>
        <dbReference type="EMBL" id="TTJ38834.1"/>
    </source>
</evidence>
<evidence type="ECO:0000256" key="5">
    <source>
        <dbReference type="ARBA" id="ARBA00022803"/>
    </source>
</evidence>
<dbReference type="GO" id="GO:0042073">
    <property type="term" value="P:intraciliary transport"/>
    <property type="evidence" value="ECO:0007669"/>
    <property type="project" value="UniProtKB-UniRule"/>
</dbReference>
<dbReference type="PROSITE" id="PS50005">
    <property type="entry name" value="TPR"/>
    <property type="match status" value="1"/>
</dbReference>
<comment type="similarity">
    <text evidence="2 9">Belongs to the TTC30/dfy-1/fleer family.</text>
</comment>
<gene>
    <name evidence="11" type="ORF">Baya_15531</name>
</gene>